<protein>
    <recommendedName>
        <fullName evidence="3">Zona occludens toxin N-terminal domain-containing protein</fullName>
    </recommendedName>
</protein>
<dbReference type="EMBL" id="CP002042">
    <property type="protein sequence ID" value="ADH63641.1"/>
    <property type="molecule type" value="Genomic_DNA"/>
</dbReference>
<dbReference type="Proteomes" id="UP000001916">
    <property type="component" value="Chromosome"/>
</dbReference>
<evidence type="ECO:0000313" key="1">
    <source>
        <dbReference type="EMBL" id="ADH63641.1"/>
    </source>
</evidence>
<dbReference type="HOGENOM" id="CLU_1228704_0_0_0"/>
<gene>
    <name evidence="1" type="ordered locus">Mesil_1763</name>
</gene>
<evidence type="ECO:0008006" key="3">
    <source>
        <dbReference type="Google" id="ProtNLM"/>
    </source>
</evidence>
<dbReference type="KEGG" id="msv:Mesil_1763"/>
<proteinExistence type="predicted"/>
<dbReference type="InterPro" id="IPR027417">
    <property type="entry name" value="P-loop_NTPase"/>
</dbReference>
<dbReference type="STRING" id="526227.Mesil_1763"/>
<evidence type="ECO:0000313" key="2">
    <source>
        <dbReference type="Proteomes" id="UP000001916"/>
    </source>
</evidence>
<reference evidence="1 2" key="1">
    <citation type="journal article" date="2010" name="Stand. Genomic Sci.">
        <title>Complete genome sequence of Meiothermus silvanus type strain (VI-R2).</title>
        <authorList>
            <person name="Sikorski J."/>
            <person name="Tindall B.J."/>
            <person name="Lowry S."/>
            <person name="Lucas S."/>
            <person name="Nolan M."/>
            <person name="Copeland A."/>
            <person name="Glavina Del Rio T."/>
            <person name="Tice H."/>
            <person name="Cheng J.F."/>
            <person name="Han C."/>
            <person name="Pitluck S."/>
            <person name="Liolios K."/>
            <person name="Ivanova N."/>
            <person name="Mavromatis K."/>
            <person name="Mikhailova N."/>
            <person name="Pati A."/>
            <person name="Goodwin L."/>
            <person name="Chen A."/>
            <person name="Palaniappan K."/>
            <person name="Land M."/>
            <person name="Hauser L."/>
            <person name="Chang Y.J."/>
            <person name="Jeffries C.D."/>
            <person name="Rohde M."/>
            <person name="Goker M."/>
            <person name="Woyke T."/>
            <person name="Bristow J."/>
            <person name="Eisen J.A."/>
            <person name="Markowitz V."/>
            <person name="Hugenholtz P."/>
            <person name="Kyrpides N.C."/>
            <person name="Klenk H.P."/>
            <person name="Lapidus A."/>
        </authorList>
    </citation>
    <scope>NUCLEOTIDE SEQUENCE [LARGE SCALE GENOMIC DNA]</scope>
    <source>
        <strain evidence="2">ATCC 700542 / DSM 9946 / VI-R2</strain>
    </source>
</reference>
<sequence length="245" mass="27552">MNRSALRIIISGKTRSGKTTRARDLIRALRRKARRVVVVNFKPELWEYAQGRYTVDDAGKSAALVGTALKKHRDVWFYLRAPRRQEFMDALAWHILQENDLLLVCDEAHLAWQRGQLSENQVRVFTQGAGQGINTLLISQTLVSQAGNIDPLLVKQSSHLVSFQLTEKNEVDRLSEYIPELGENVRRLAKANLPTPGAPGEYVVKSFDTGEAGVAARSPSDPKRLLWIPLTHDNSTGVYRFLHGD</sequence>
<dbReference type="SUPFAM" id="SSF52540">
    <property type="entry name" value="P-loop containing nucleoside triphosphate hydrolases"/>
    <property type="match status" value="1"/>
</dbReference>
<accession>D7BFT8</accession>
<dbReference type="AlphaFoldDB" id="D7BFT8"/>
<dbReference type="eggNOG" id="COG0433">
    <property type="taxonomic scope" value="Bacteria"/>
</dbReference>
<dbReference type="RefSeq" id="WP_013158198.1">
    <property type="nucleotide sequence ID" value="NC_014212.1"/>
</dbReference>
<dbReference type="Gene3D" id="3.40.50.300">
    <property type="entry name" value="P-loop containing nucleotide triphosphate hydrolases"/>
    <property type="match status" value="1"/>
</dbReference>
<keyword evidence="2" id="KW-1185">Reference proteome</keyword>
<name>D7BFT8_ALLS1</name>
<organism evidence="1 2">
    <name type="scientific">Allomeiothermus silvanus (strain ATCC 700542 / DSM 9946 / NBRC 106475 / NCIMB 13440 / VI-R2)</name>
    <name type="common">Thermus silvanus</name>
    <dbReference type="NCBI Taxonomy" id="526227"/>
    <lineage>
        <taxon>Bacteria</taxon>
        <taxon>Thermotogati</taxon>
        <taxon>Deinococcota</taxon>
        <taxon>Deinococci</taxon>
        <taxon>Thermales</taxon>
        <taxon>Thermaceae</taxon>
        <taxon>Allomeiothermus</taxon>
    </lineage>
</organism>